<evidence type="ECO:0000313" key="1">
    <source>
        <dbReference type="EMBL" id="GLB53590.1"/>
    </source>
</evidence>
<sequence>MTMTGPAVWFMDTFLPAHPDISGSYFSFQDVAEGTDISGYDVLWIQSDGATYPDRLAEWPRGTK</sequence>
<keyword evidence="2" id="KW-1185">Reference proteome</keyword>
<comment type="caution">
    <text evidence="1">The sequence shown here is derived from an EMBL/GenBank/DDBJ whole genome shotgun (WGS) entry which is preliminary data.</text>
</comment>
<gene>
    <name evidence="1" type="ORF">NBRC110019_26310</name>
</gene>
<evidence type="ECO:0000313" key="2">
    <source>
        <dbReference type="Proteomes" id="UP001143545"/>
    </source>
</evidence>
<proteinExistence type="predicted"/>
<protein>
    <submittedName>
        <fullName evidence="1">Uncharacterized protein</fullName>
    </submittedName>
</protein>
<dbReference type="EMBL" id="BRVP01000020">
    <property type="protein sequence ID" value="GLB53590.1"/>
    <property type="molecule type" value="Genomic_DNA"/>
</dbReference>
<accession>A0A9W6B6R6</accession>
<dbReference type="AlphaFoldDB" id="A0A9W6B6R6"/>
<name>A0A9W6B6R6_9FLAO</name>
<dbReference type="Proteomes" id="UP001143545">
    <property type="component" value="Unassembled WGS sequence"/>
</dbReference>
<organism evidence="1 2">
    <name type="scientific">Neptunitalea chrysea</name>
    <dbReference type="NCBI Taxonomy" id="1647581"/>
    <lineage>
        <taxon>Bacteria</taxon>
        <taxon>Pseudomonadati</taxon>
        <taxon>Bacteroidota</taxon>
        <taxon>Flavobacteriia</taxon>
        <taxon>Flavobacteriales</taxon>
        <taxon>Flavobacteriaceae</taxon>
        <taxon>Neptunitalea</taxon>
    </lineage>
</organism>
<reference evidence="1" key="1">
    <citation type="submission" date="2022-07" db="EMBL/GenBank/DDBJ databases">
        <title>Taxonomy of Novel Oxalotrophic and Methylotrophic Bacteria.</title>
        <authorList>
            <person name="Sahin N."/>
            <person name="Tani A."/>
        </authorList>
    </citation>
    <scope>NUCLEOTIDE SEQUENCE</scope>
    <source>
        <strain evidence="1">AM327</strain>
    </source>
</reference>